<evidence type="ECO:0000313" key="3">
    <source>
        <dbReference type="Proteomes" id="UP000076038"/>
    </source>
</evidence>
<organism evidence="2 3">
    <name type="scientific">Rhodococcoides fascians</name>
    <name type="common">Rhodococcus fascians</name>
    <dbReference type="NCBI Taxonomy" id="1828"/>
    <lineage>
        <taxon>Bacteria</taxon>
        <taxon>Bacillati</taxon>
        <taxon>Actinomycetota</taxon>
        <taxon>Actinomycetes</taxon>
        <taxon>Mycobacteriales</taxon>
        <taxon>Nocardiaceae</taxon>
        <taxon>Rhodococcoides</taxon>
    </lineage>
</organism>
<reference evidence="2 3" key="1">
    <citation type="journal article" date="2016" name="Genome Announc.">
        <title>Complete Genome and Plasmid Sequences for Rhodococcus fascians D188 and Draft Sequences for Rhodococcus Isolates PBTS 1 and PBTS 2.</title>
        <authorList>
            <person name="Stamler R.A."/>
            <person name="Vereecke D."/>
            <person name="Zhang Y."/>
            <person name="Schilkey F."/>
            <person name="Devitt N."/>
            <person name="Randall J.J."/>
        </authorList>
    </citation>
    <scope>NUCLEOTIDE SEQUENCE [LARGE SCALE GENOMIC DNA]</scope>
    <source>
        <strain evidence="2 3">PBTS2</strain>
    </source>
</reference>
<dbReference type="EMBL" id="CP015220">
    <property type="protein sequence ID" value="AMY26101.1"/>
    <property type="molecule type" value="Genomic_DNA"/>
</dbReference>
<accession>A0A143QT00</accession>
<feature type="region of interest" description="Disordered" evidence="1">
    <location>
        <begin position="781"/>
        <end position="801"/>
    </location>
</feature>
<protein>
    <submittedName>
        <fullName evidence="2">Uncharacterized protein</fullName>
    </submittedName>
</protein>
<keyword evidence="3" id="KW-1185">Reference proteome</keyword>
<dbReference type="AlphaFoldDB" id="A0A143QT00"/>
<dbReference type="Proteomes" id="UP000076038">
    <property type="component" value="Chromosome"/>
</dbReference>
<evidence type="ECO:0000256" key="1">
    <source>
        <dbReference type="SAM" id="MobiDB-lite"/>
    </source>
</evidence>
<sequence length="801" mass="90234">MTEITIWHDGTMHELRNLGNWSDNDKVWFAEAYALTQLLSRCVIIRGYRISPSWFAAITFTGSGQKLISKLREKRTNENDAKMSVFLQLFAGNTLLVDPDTKTENLRAMLSNEITRGRISFPYIWGRQLADVAHQLFPDKDKLNELETSKLLASTPAGVFQEGSTTVGPLGAFTSRQRRALAAPGHSFPGYLCSDSKCRAIHRVSITTGHSSIHNSQKKLAEIVERDYPADSNVTRIVGKFLRETFGLYSDNRSTDIFNIISDNYDDEEFEALLTEMVRAGCENNLRNEMQNQWSTIIKSPSDVAPGRSRATQEHMLLFFTDSEIVRAIDRIEISKTATAGITPRTSFNRRFPPGEFILKAQIGKFGLRFVDPEAAKFYRNSYSLISRMYLKDGATQTRDDLAYALQCAPKDAEAALIDRLGEFTPQATIEKLVLNTRSGSEFAQNTFGLDNLSALDRKSLTDALSWKLGAPDMYHRSALTDLQEAASNLRKSNEKSAPMLEIRGLANHVFTLLEEVLQRALIYSSWAFLTDHYLSKNRFSFEVESKIDVLNELSVAKILGNPGRMSNDGKNTLGPLGSEFGRLASALEKVEQDEENWLRPDSEVPSESLFGSKPFALRSKLFFLNLHSAIRAKIVSDLRSISAKSQDPALIDLRNDTSHGNNEFPNQNKFFEGLVIVESLVELFLQSGLFPTLFELEEKRIDFYGRGSVTMRGLSTTVELRFPVFESAPGFPRTERRQFVMPNYELRTLGPIRFLVGSPPPRSGYWTNWPPRRTSRVTDRIGHDLTSIGDEDREQDVGVS</sequence>
<name>A0A143QT00_RHOFA</name>
<dbReference type="PATRIC" id="fig|1653479.3.peg.4897"/>
<gene>
    <name evidence="2" type="ORF">A3Q41_04839</name>
</gene>
<reference evidence="3" key="2">
    <citation type="submission" date="2016-04" db="EMBL/GenBank/DDBJ databases">
        <title>Complete Genome and Plasmid Sequences for Rhodococcus fascians D188 and Draft Sequences for Rhodococcus spp. Isolates PBTS 1 and PBTS 2.</title>
        <authorList>
            <person name="Stamer R."/>
            <person name="Vereecke D."/>
            <person name="Zhang Y."/>
            <person name="Schilkey F."/>
            <person name="Devitt N."/>
            <person name="Randall J."/>
        </authorList>
    </citation>
    <scope>NUCLEOTIDE SEQUENCE [LARGE SCALE GENOMIC DNA]</scope>
    <source>
        <strain evidence="3">PBTS2</strain>
    </source>
</reference>
<proteinExistence type="predicted"/>
<evidence type="ECO:0000313" key="2">
    <source>
        <dbReference type="EMBL" id="AMY26101.1"/>
    </source>
</evidence>
<dbReference type="KEGG" id="rhs:A3Q41_04839"/>